<gene>
    <name evidence="2" type="ORF">O181_121917</name>
</gene>
<feature type="region of interest" description="Disordered" evidence="1">
    <location>
        <begin position="1"/>
        <end position="20"/>
    </location>
</feature>
<comment type="caution">
    <text evidence="2">The sequence shown here is derived from an EMBL/GenBank/DDBJ whole genome shotgun (WGS) entry which is preliminary data.</text>
</comment>
<evidence type="ECO:0000256" key="1">
    <source>
        <dbReference type="SAM" id="MobiDB-lite"/>
    </source>
</evidence>
<keyword evidence="3" id="KW-1185">Reference proteome</keyword>
<accession>A0A9Q3Q3W2</accession>
<reference evidence="2" key="1">
    <citation type="submission" date="2021-03" db="EMBL/GenBank/DDBJ databases">
        <title>Draft genome sequence of rust myrtle Austropuccinia psidii MF-1, a brazilian biotype.</title>
        <authorList>
            <person name="Quecine M.C."/>
            <person name="Pachon D.M.R."/>
            <person name="Bonatelli M.L."/>
            <person name="Correr F.H."/>
            <person name="Franceschini L.M."/>
            <person name="Leite T.F."/>
            <person name="Margarido G.R.A."/>
            <person name="Almeida C.A."/>
            <person name="Ferrarezi J.A."/>
            <person name="Labate C.A."/>
        </authorList>
    </citation>
    <scope>NUCLEOTIDE SEQUENCE</scope>
    <source>
        <strain evidence="2">MF-1</strain>
    </source>
</reference>
<dbReference type="AlphaFoldDB" id="A0A9Q3Q3W2"/>
<dbReference type="Proteomes" id="UP000765509">
    <property type="component" value="Unassembled WGS sequence"/>
</dbReference>
<organism evidence="2 3">
    <name type="scientific">Austropuccinia psidii MF-1</name>
    <dbReference type="NCBI Taxonomy" id="1389203"/>
    <lineage>
        <taxon>Eukaryota</taxon>
        <taxon>Fungi</taxon>
        <taxon>Dikarya</taxon>
        <taxon>Basidiomycota</taxon>
        <taxon>Pucciniomycotina</taxon>
        <taxon>Pucciniomycetes</taxon>
        <taxon>Pucciniales</taxon>
        <taxon>Sphaerophragmiaceae</taxon>
        <taxon>Austropuccinia</taxon>
    </lineage>
</organism>
<protein>
    <submittedName>
        <fullName evidence="2">Uncharacterized protein</fullName>
    </submittedName>
</protein>
<dbReference type="EMBL" id="AVOT02111881">
    <property type="protein sequence ID" value="MBW0582202.1"/>
    <property type="molecule type" value="Genomic_DNA"/>
</dbReference>
<evidence type="ECO:0000313" key="3">
    <source>
        <dbReference type="Proteomes" id="UP000765509"/>
    </source>
</evidence>
<evidence type="ECO:0000313" key="2">
    <source>
        <dbReference type="EMBL" id="MBW0582202.1"/>
    </source>
</evidence>
<name>A0A9Q3Q3W2_9BASI</name>
<proteinExistence type="predicted"/>
<sequence length="137" mass="15960">MRPRGQPIGPQCQVGPPERQVSRNHRLAINTHGLWKPSAQVKKHFPSIQWETFSSVTDPELQEPGLWHIWYYIPLCTSFPQKYNGDGFRTPLGDFKSSPQIHHSTLKEGFRQPVFQFIVALRRPFEDTNHLVMSFQH</sequence>